<dbReference type="PROSITE" id="PS50012">
    <property type="entry name" value="RCC1_3"/>
    <property type="match status" value="1"/>
</dbReference>
<evidence type="ECO:0000256" key="1">
    <source>
        <dbReference type="ARBA" id="ARBA00022737"/>
    </source>
</evidence>
<dbReference type="InterPro" id="IPR051709">
    <property type="entry name" value="Ub-ligase/GTPase-reg"/>
</dbReference>
<name>A0A2J8A0U9_9CHLO</name>
<dbReference type="Gene3D" id="2.130.10.30">
    <property type="entry name" value="Regulator of chromosome condensation 1/beta-lactamase-inhibitor protein II"/>
    <property type="match status" value="2"/>
</dbReference>
<keyword evidence="1" id="KW-0677">Repeat</keyword>
<sequence>MASSWHRVAQLLCVWCAYVFLGTSLNAQGAAAAASQLGKVIALGGPSYNGYMPAMDIPPKARSGVRAVAAGGLHSMAIVGKRRLVVEWPPLNYSWWGPAPDPSTYTSPPKGLSGVQAIAAGDAHSLALLKSGKVVMWMRQLLGGGKDVVPPAVAAAKVKAIAAGRAGFSMALTRNGSVLEWPARDYAANFTRPPPPEVLSGGVRAVAAGWDHCLALLENGTVVAWGGAKGSGASVRALNVPPTALSNVVAIAAGYQHSMALLANGTVVAWGATLSTPGRATCAALSCRHPPPPPAGLNAVPAIALSNVTAISAGRDYAMVLLRGGQVFVWGKSSSNLAIDLIPPEASSQVFAISAGPMHWLAVRPV</sequence>
<accession>A0A2J8A0U9</accession>
<dbReference type="PROSITE" id="PS00626">
    <property type="entry name" value="RCC1_2"/>
    <property type="match status" value="1"/>
</dbReference>
<dbReference type="OrthoDB" id="535541at2759"/>
<organism evidence="4 5">
    <name type="scientific">Tetrabaena socialis</name>
    <dbReference type="NCBI Taxonomy" id="47790"/>
    <lineage>
        <taxon>Eukaryota</taxon>
        <taxon>Viridiplantae</taxon>
        <taxon>Chlorophyta</taxon>
        <taxon>core chlorophytes</taxon>
        <taxon>Chlorophyceae</taxon>
        <taxon>CS clade</taxon>
        <taxon>Chlamydomonadales</taxon>
        <taxon>Tetrabaenaceae</taxon>
        <taxon>Tetrabaena</taxon>
    </lineage>
</organism>
<feature type="repeat" description="RCC1" evidence="2">
    <location>
        <begin position="220"/>
        <end position="264"/>
    </location>
</feature>
<evidence type="ECO:0000313" key="4">
    <source>
        <dbReference type="EMBL" id="PNH06147.1"/>
    </source>
</evidence>
<dbReference type="InterPro" id="IPR000408">
    <property type="entry name" value="Reg_chr_condens"/>
</dbReference>
<dbReference type="PANTHER" id="PTHR45622">
    <property type="entry name" value="UBIQUITIN-PROTEIN LIGASE E3A-RELATED"/>
    <property type="match status" value="1"/>
</dbReference>
<evidence type="ECO:0000256" key="3">
    <source>
        <dbReference type="SAM" id="SignalP"/>
    </source>
</evidence>
<comment type="caution">
    <text evidence="4">The sequence shown here is derived from an EMBL/GenBank/DDBJ whole genome shotgun (WGS) entry which is preliminary data.</text>
</comment>
<dbReference type="PANTHER" id="PTHR45622:SF58">
    <property type="entry name" value="REGULATOR OF CHROMOSOME CONDENSATION DOMAIN-CONTAINING PROTEIN"/>
    <property type="match status" value="1"/>
</dbReference>
<keyword evidence="5" id="KW-1185">Reference proteome</keyword>
<reference evidence="4 5" key="1">
    <citation type="journal article" date="2017" name="Mol. Biol. Evol.">
        <title>The 4-celled Tetrabaena socialis nuclear genome reveals the essential components for genetic control of cell number at the origin of multicellularity in the volvocine lineage.</title>
        <authorList>
            <person name="Featherston J."/>
            <person name="Arakaki Y."/>
            <person name="Hanschen E.R."/>
            <person name="Ferris P.J."/>
            <person name="Michod R.E."/>
            <person name="Olson B.J.S.C."/>
            <person name="Nozaki H."/>
            <person name="Durand P.M."/>
        </authorList>
    </citation>
    <scope>NUCLEOTIDE SEQUENCE [LARGE SCALE GENOMIC DNA]</scope>
    <source>
        <strain evidence="4 5">NIES-571</strain>
    </source>
</reference>
<dbReference type="InterPro" id="IPR009091">
    <property type="entry name" value="RCC1/BLIP-II"/>
</dbReference>
<feature type="signal peptide" evidence="3">
    <location>
        <begin position="1"/>
        <end position="32"/>
    </location>
</feature>
<dbReference type="SUPFAM" id="SSF50985">
    <property type="entry name" value="RCC1/BLIP-II"/>
    <property type="match status" value="1"/>
</dbReference>
<protein>
    <submittedName>
        <fullName evidence="4">Secretion-regulating guanine nucleotide exchange factor</fullName>
    </submittedName>
</protein>
<proteinExistence type="predicted"/>
<dbReference type="Proteomes" id="UP000236333">
    <property type="component" value="Unassembled WGS sequence"/>
</dbReference>
<dbReference type="EMBL" id="PGGS01000256">
    <property type="protein sequence ID" value="PNH06147.1"/>
    <property type="molecule type" value="Genomic_DNA"/>
</dbReference>
<dbReference type="PRINTS" id="PR00633">
    <property type="entry name" value="RCCNDNSATION"/>
</dbReference>
<keyword evidence="3" id="KW-0732">Signal</keyword>
<evidence type="ECO:0000313" key="5">
    <source>
        <dbReference type="Proteomes" id="UP000236333"/>
    </source>
</evidence>
<dbReference type="Pfam" id="PF13540">
    <property type="entry name" value="RCC1_2"/>
    <property type="match status" value="4"/>
</dbReference>
<dbReference type="AlphaFoldDB" id="A0A2J8A0U9"/>
<evidence type="ECO:0000256" key="2">
    <source>
        <dbReference type="PROSITE-ProRule" id="PRU00235"/>
    </source>
</evidence>
<gene>
    <name evidence="4" type="ORF">TSOC_007517</name>
</gene>
<feature type="chain" id="PRO_5014377860" evidence="3">
    <location>
        <begin position="33"/>
        <end position="366"/>
    </location>
</feature>